<keyword evidence="12" id="KW-1185">Reference proteome</keyword>
<evidence type="ECO:0000313" key="11">
    <source>
        <dbReference type="EMBL" id="KAD6454339.1"/>
    </source>
</evidence>
<dbReference type="EMBL" id="SZYD01000004">
    <property type="protein sequence ID" value="KAD6454339.1"/>
    <property type="molecule type" value="Genomic_DNA"/>
</dbReference>
<feature type="domain" description="S1 motif" evidence="9">
    <location>
        <begin position="69"/>
        <end position="146"/>
    </location>
</feature>
<evidence type="ECO:0000256" key="6">
    <source>
        <dbReference type="RuleBase" id="RU369086"/>
    </source>
</evidence>
<name>A0A5N6PHX4_9ASTR</name>
<proteinExistence type="inferred from homology"/>
<keyword evidence="5 6" id="KW-0539">Nucleus</keyword>
<evidence type="ECO:0000256" key="1">
    <source>
        <dbReference type="ARBA" id="ARBA00004123"/>
    </source>
</evidence>
<feature type="coiled-coil region" evidence="7">
    <location>
        <begin position="503"/>
        <end position="530"/>
    </location>
</feature>
<evidence type="ECO:0000313" key="12">
    <source>
        <dbReference type="Proteomes" id="UP000326396"/>
    </source>
</evidence>
<dbReference type="InterPro" id="IPR003029">
    <property type="entry name" value="S1_domain"/>
</dbReference>
<keyword evidence="4 6" id="KW-0804">Transcription</keyword>
<sequence length="832" mass="95060">MQLHPRHFGRDLREKLVSKLMKDVEGTCSGRHGFVVAITGIENVGKGLIRDGTGFVTFPVKYQCVVFRPFKGEILEAVVSMVNKMGFFAEAGPVQIFVSNHLIPDDMEFQSGDMPNYTTSDGSVKIQKDSEVRLKIIGTRVDATEIFCIGTIKDDFLGVISDPETLPLQHNSEDDFELPKSKKSPQLNLQSTFVAYDIQRRVRIRNSPINLKTFIDLLNVKQKDAIKKIGFGSILNFKITSLPTFLFNTIMGKMTQGSKVNMEFLTSLKNGVDVGSFDWCSYIVSCLQKTKLKWNGYQHYNGSLTFLLLLYAYERANPKEKKMHAIRFNSNESLDKFDKELLNEPNIIKDNPIEVKKSKKSKEWASIIRSKVKELDSFVVDVEKLITRCLQEIQTDDVILNPIEEWMSRFTKYNEISKNKHKADKEGAENKLQEVHSQDAVNQEGGEIPQMVEPISQISPTILCDLIVKDLDQQDNIKKDDDKKGDGNLELVHQSQEISSTLMNDMIDAVNKVEIEIESKKAELKEDNIAIVHLQEAHDKDKENTTSQETDQLSKEISHSLLCEMIDAVVKAEVEICAKLEGKVEGHDDEIDKQKSIQSTKKAKEEEEHNEDVAEMKKDEIENYDDVDVQNGMEEHQRERDQNENVLEVQEMTEISSTFVGELIQAVEKVESEHNKDVKEKPKNPVDRQKRIIKVSDAIRSPYRQQIVQLNAERVKMRKKEFLNGFFLLLEKFDVNLLHDKVMSQLEDFEKIDISERKEKLKKVRRESGARAGRGPWSRSANSRVRCRDGGALGVGRDLHVLGQVAENGVRKWPGRELKWPSMLPRWLPRAA</sequence>
<dbReference type="GO" id="GO:0006367">
    <property type="term" value="P:transcription initiation at RNA polymerase II promoter"/>
    <property type="evidence" value="ECO:0007669"/>
    <property type="project" value="TreeGrafter"/>
</dbReference>
<evidence type="ECO:0000259" key="10">
    <source>
        <dbReference type="Pfam" id="PF03876"/>
    </source>
</evidence>
<dbReference type="CDD" id="cd04462">
    <property type="entry name" value="S1_RNAPII_Rpb7"/>
    <property type="match status" value="1"/>
</dbReference>
<dbReference type="PANTHER" id="PTHR12709:SF4">
    <property type="entry name" value="DNA-DIRECTED RNA POLYMERASE II SUBUNIT RPB7"/>
    <property type="match status" value="1"/>
</dbReference>
<evidence type="ECO:0000256" key="8">
    <source>
        <dbReference type="SAM" id="MobiDB-lite"/>
    </source>
</evidence>
<accession>A0A5N6PHX4</accession>
<dbReference type="InterPro" id="IPR045113">
    <property type="entry name" value="Rpb7-like"/>
</dbReference>
<dbReference type="Gene3D" id="2.40.50.140">
    <property type="entry name" value="Nucleic acid-binding proteins"/>
    <property type="match status" value="1"/>
</dbReference>
<organism evidence="11 12">
    <name type="scientific">Mikania micrantha</name>
    <name type="common">bitter vine</name>
    <dbReference type="NCBI Taxonomy" id="192012"/>
    <lineage>
        <taxon>Eukaryota</taxon>
        <taxon>Viridiplantae</taxon>
        <taxon>Streptophyta</taxon>
        <taxon>Embryophyta</taxon>
        <taxon>Tracheophyta</taxon>
        <taxon>Spermatophyta</taxon>
        <taxon>Magnoliopsida</taxon>
        <taxon>eudicotyledons</taxon>
        <taxon>Gunneridae</taxon>
        <taxon>Pentapetalae</taxon>
        <taxon>asterids</taxon>
        <taxon>campanulids</taxon>
        <taxon>Asterales</taxon>
        <taxon>Asteraceae</taxon>
        <taxon>Asteroideae</taxon>
        <taxon>Heliantheae alliance</taxon>
        <taxon>Eupatorieae</taxon>
        <taxon>Mikania</taxon>
    </lineage>
</organism>
<dbReference type="CDD" id="cd04329">
    <property type="entry name" value="RNAP_II_Rpb7_N"/>
    <property type="match status" value="1"/>
</dbReference>
<dbReference type="GO" id="GO:0031369">
    <property type="term" value="F:translation initiation factor binding"/>
    <property type="evidence" value="ECO:0007669"/>
    <property type="project" value="TreeGrafter"/>
</dbReference>
<dbReference type="InterPro" id="IPR036898">
    <property type="entry name" value="RNA_pol_Rpb7-like_N_sf"/>
</dbReference>
<dbReference type="PANTHER" id="PTHR12709">
    <property type="entry name" value="DNA-DIRECTED RNA POLYMERASE II, III"/>
    <property type="match status" value="1"/>
</dbReference>
<dbReference type="GO" id="GO:0003697">
    <property type="term" value="F:single-stranded DNA binding"/>
    <property type="evidence" value="ECO:0007669"/>
    <property type="project" value="TreeGrafter"/>
</dbReference>
<dbReference type="Pfam" id="PF03876">
    <property type="entry name" value="SHS2_Rpb7-N"/>
    <property type="match status" value="1"/>
</dbReference>
<feature type="region of interest" description="Disordered" evidence="8">
    <location>
        <begin position="587"/>
        <end position="613"/>
    </location>
</feature>
<dbReference type="FunFam" id="3.30.1490.120:FF:000001">
    <property type="entry name" value="DNA-directed RNA polymerase II subunit RPB7"/>
    <property type="match status" value="1"/>
</dbReference>
<dbReference type="GO" id="GO:0005665">
    <property type="term" value="C:RNA polymerase II, core complex"/>
    <property type="evidence" value="ECO:0007669"/>
    <property type="project" value="TreeGrafter"/>
</dbReference>
<dbReference type="GO" id="GO:0003727">
    <property type="term" value="F:single-stranded RNA binding"/>
    <property type="evidence" value="ECO:0007669"/>
    <property type="project" value="TreeGrafter"/>
</dbReference>
<dbReference type="FunFam" id="2.40.50.140:FF:000043">
    <property type="entry name" value="DNA-directed RNA polymerase II subunit RPB7"/>
    <property type="match status" value="1"/>
</dbReference>
<comment type="caution">
    <text evidence="11">The sequence shown here is derived from an EMBL/GenBank/DDBJ whole genome shotgun (WGS) entry which is preliminary data.</text>
</comment>
<feature type="domain" description="RNA polymerase Rpb7-like N-terminal" evidence="10">
    <location>
        <begin position="2"/>
        <end position="54"/>
    </location>
</feature>
<evidence type="ECO:0000256" key="4">
    <source>
        <dbReference type="ARBA" id="ARBA00023163"/>
    </source>
</evidence>
<evidence type="ECO:0000259" key="9">
    <source>
        <dbReference type="Pfam" id="PF00575"/>
    </source>
</evidence>
<keyword evidence="7" id="KW-0175">Coiled coil</keyword>
<dbReference type="GO" id="GO:0045948">
    <property type="term" value="P:positive regulation of translational initiation"/>
    <property type="evidence" value="ECO:0007669"/>
    <property type="project" value="TreeGrafter"/>
</dbReference>
<dbReference type="OrthoDB" id="1749738at2759"/>
<comment type="subcellular location">
    <subcellularLocation>
        <location evidence="1 6">Nucleus</location>
    </subcellularLocation>
</comment>
<gene>
    <name evidence="11" type="ORF">E3N88_09045</name>
</gene>
<dbReference type="Proteomes" id="UP000326396">
    <property type="component" value="Linkage Group LG12"/>
</dbReference>
<reference evidence="11 12" key="1">
    <citation type="submission" date="2019-05" db="EMBL/GenBank/DDBJ databases">
        <title>Mikania micrantha, genome provides insights into the molecular mechanism of rapid growth.</title>
        <authorList>
            <person name="Liu B."/>
        </authorList>
    </citation>
    <scope>NUCLEOTIDE SEQUENCE [LARGE SCALE GENOMIC DNA]</scope>
    <source>
        <strain evidence="11">NLD-2019</strain>
        <tissue evidence="11">Leaf</tissue>
    </source>
</reference>
<dbReference type="GO" id="GO:0060213">
    <property type="term" value="P:positive regulation of nuclear-transcribed mRNA poly(A) tail shortening"/>
    <property type="evidence" value="ECO:0007669"/>
    <property type="project" value="TreeGrafter"/>
</dbReference>
<dbReference type="AlphaFoldDB" id="A0A5N6PHX4"/>
<dbReference type="InterPro" id="IPR012340">
    <property type="entry name" value="NA-bd_OB-fold"/>
</dbReference>
<comment type="function">
    <text evidence="6">DNA-dependent RNA polymerase which catalyzes the transcription of DNA into RNA using the four ribonucleoside triphosphates as substrates.</text>
</comment>
<dbReference type="SUPFAM" id="SSF88798">
    <property type="entry name" value="N-terminal, heterodimerisation domain of RBP7 (RpoE)"/>
    <property type="match status" value="1"/>
</dbReference>
<dbReference type="Pfam" id="PF00575">
    <property type="entry name" value="S1"/>
    <property type="match status" value="1"/>
</dbReference>
<evidence type="ECO:0000256" key="3">
    <source>
        <dbReference type="ARBA" id="ARBA00022478"/>
    </source>
</evidence>
<comment type="similarity">
    <text evidence="2">Belongs to the eukaryotic RPB7/RPC8 RNA polymerase subunit family.</text>
</comment>
<evidence type="ECO:0000256" key="5">
    <source>
        <dbReference type="ARBA" id="ARBA00023242"/>
    </source>
</evidence>
<evidence type="ECO:0000256" key="7">
    <source>
        <dbReference type="SAM" id="Coils"/>
    </source>
</evidence>
<keyword evidence="3 6" id="KW-0240">DNA-directed RNA polymerase</keyword>
<dbReference type="Gene3D" id="3.30.1490.120">
    <property type="entry name" value="RNA polymerase Rpb7-like, N-terminal domain"/>
    <property type="match status" value="1"/>
</dbReference>
<feature type="compositionally biased region" description="Basic and acidic residues" evidence="8">
    <location>
        <begin position="602"/>
        <end position="613"/>
    </location>
</feature>
<dbReference type="SUPFAM" id="SSF50249">
    <property type="entry name" value="Nucleic acid-binding proteins"/>
    <property type="match status" value="1"/>
</dbReference>
<evidence type="ECO:0000256" key="2">
    <source>
        <dbReference type="ARBA" id="ARBA00009307"/>
    </source>
</evidence>
<dbReference type="GO" id="GO:0000932">
    <property type="term" value="C:P-body"/>
    <property type="evidence" value="ECO:0007669"/>
    <property type="project" value="TreeGrafter"/>
</dbReference>
<dbReference type="InterPro" id="IPR005576">
    <property type="entry name" value="Rpb7-like_N"/>
</dbReference>
<protein>
    <recommendedName>
        <fullName evidence="6">DNA-directed RNA polymerase subunit</fullName>
    </recommendedName>
</protein>